<dbReference type="VEuPathDB" id="TriTrypDB:ADEAN_000163100"/>
<sequence length="173" mass="19361">MSTYVPKPTRDDVYRFFFTEGVIACKKDRLGTWAGTLGDKTFKVPCVQIMQLMRSLKSRELIKEQFAWQHYYWTLNDAGLAYMREYLHLAVTAVPNTQKPTDVRFEKVRERGEGRGRGGRGEGRGRGGRGEGRGRGGRGRGGRGFGGERREYGNDAAVAAEAPVQEEVPAAQE</sequence>
<evidence type="ECO:0000256" key="4">
    <source>
        <dbReference type="ARBA" id="ARBA00022980"/>
    </source>
</evidence>
<reference evidence="9 10" key="1">
    <citation type="submission" date="2020-08" db="EMBL/GenBank/DDBJ databases">
        <authorList>
            <person name="Newling K."/>
            <person name="Davey J."/>
            <person name="Forrester S."/>
        </authorList>
    </citation>
    <scope>NUCLEOTIDE SEQUENCE [LARGE SCALE GENOMIC DNA]</scope>
    <source>
        <strain evidence="9">Crithidia deanei Carvalho</strain>
        <strain evidence="10">Crithidia deanei Carvalho (ATCC PRA-265)</strain>
    </source>
</reference>
<evidence type="ECO:0000313" key="8">
    <source>
        <dbReference type="EMBL" id="CAD2214186.1"/>
    </source>
</evidence>
<dbReference type="InterPro" id="IPR005326">
    <property type="entry name" value="Plectin_eS10_N"/>
</dbReference>
<dbReference type="InterPro" id="IPR037447">
    <property type="entry name" value="Ribosomal_eS10"/>
</dbReference>
<evidence type="ECO:0000313" key="9">
    <source>
        <dbReference type="EMBL" id="CAD2214187.1"/>
    </source>
</evidence>
<evidence type="ECO:0000256" key="2">
    <source>
        <dbReference type="ARBA" id="ARBA00007278"/>
    </source>
</evidence>
<protein>
    <submittedName>
        <fullName evidence="9">Plectin/S10 domain containing protein, putative</fullName>
    </submittedName>
</protein>
<comment type="similarity">
    <text evidence="2">Belongs to the eukaryotic ribosomal protein eS10 family.</text>
</comment>
<feature type="region of interest" description="Disordered" evidence="6">
    <location>
        <begin position="101"/>
        <end position="173"/>
    </location>
</feature>
<comment type="subcellular location">
    <subcellularLocation>
        <location evidence="1">Cytoplasm</location>
    </subcellularLocation>
</comment>
<feature type="compositionally biased region" description="Basic and acidic residues" evidence="6">
    <location>
        <begin position="101"/>
        <end position="134"/>
    </location>
</feature>
<keyword evidence="5" id="KW-0687">Ribonucleoprotein</keyword>
<dbReference type="GO" id="GO:0003735">
    <property type="term" value="F:structural constituent of ribosome"/>
    <property type="evidence" value="ECO:0007669"/>
    <property type="project" value="TreeGrafter"/>
</dbReference>
<dbReference type="EMBL" id="LR877147">
    <property type="protein sequence ID" value="CAD2214186.1"/>
    <property type="molecule type" value="Genomic_DNA"/>
</dbReference>
<dbReference type="PANTHER" id="PTHR12146:SF0">
    <property type="entry name" value="RIBOSOMAL PROTEIN S10"/>
    <property type="match status" value="1"/>
</dbReference>
<organism evidence="9 10">
    <name type="scientific">Angomonas deanei</name>
    <dbReference type="NCBI Taxonomy" id="59799"/>
    <lineage>
        <taxon>Eukaryota</taxon>
        <taxon>Discoba</taxon>
        <taxon>Euglenozoa</taxon>
        <taxon>Kinetoplastea</taxon>
        <taxon>Metakinetoplastina</taxon>
        <taxon>Trypanosomatida</taxon>
        <taxon>Trypanosomatidae</taxon>
        <taxon>Strigomonadinae</taxon>
        <taxon>Angomonas</taxon>
    </lineage>
</organism>
<dbReference type="VEuPathDB" id="TriTrypDB:ADEAN_000163000"/>
<keyword evidence="3" id="KW-0963">Cytoplasm</keyword>
<dbReference type="GO" id="GO:0022627">
    <property type="term" value="C:cytosolic small ribosomal subunit"/>
    <property type="evidence" value="ECO:0007669"/>
    <property type="project" value="TreeGrafter"/>
</dbReference>
<dbReference type="Pfam" id="PF03501">
    <property type="entry name" value="S10_plectin"/>
    <property type="match status" value="1"/>
</dbReference>
<feature type="compositionally biased region" description="Low complexity" evidence="6">
    <location>
        <begin position="156"/>
        <end position="173"/>
    </location>
</feature>
<dbReference type="EMBL" id="LR877147">
    <property type="protein sequence ID" value="CAD2214187.1"/>
    <property type="molecule type" value="Genomic_DNA"/>
</dbReference>
<evidence type="ECO:0000256" key="1">
    <source>
        <dbReference type="ARBA" id="ARBA00004496"/>
    </source>
</evidence>
<dbReference type="PANTHER" id="PTHR12146">
    <property type="entry name" value="40S RIBOSOMAL PROTEIN S10"/>
    <property type="match status" value="1"/>
</dbReference>
<gene>
    <name evidence="8" type="ORF">ADEAN_000163000</name>
    <name evidence="9" type="ORF">ADEAN_000163100</name>
</gene>
<dbReference type="FunFam" id="1.10.10.10:FF:000539">
    <property type="entry name" value="40S ribosomal protein S10, putative"/>
    <property type="match status" value="1"/>
</dbReference>
<evidence type="ECO:0000259" key="7">
    <source>
        <dbReference type="Pfam" id="PF03501"/>
    </source>
</evidence>
<evidence type="ECO:0000256" key="6">
    <source>
        <dbReference type="SAM" id="MobiDB-lite"/>
    </source>
</evidence>
<dbReference type="AlphaFoldDB" id="A0A7G2C607"/>
<evidence type="ECO:0000313" key="10">
    <source>
        <dbReference type="Proteomes" id="UP000515908"/>
    </source>
</evidence>
<keyword evidence="4" id="KW-0689">Ribosomal protein</keyword>
<proteinExistence type="inferred from homology"/>
<evidence type="ECO:0000256" key="5">
    <source>
        <dbReference type="ARBA" id="ARBA00023274"/>
    </source>
</evidence>
<dbReference type="InterPro" id="IPR036388">
    <property type="entry name" value="WH-like_DNA-bd_sf"/>
</dbReference>
<evidence type="ECO:0000256" key="3">
    <source>
        <dbReference type="ARBA" id="ARBA00022490"/>
    </source>
</evidence>
<dbReference type="Proteomes" id="UP000515908">
    <property type="component" value="Chromosome 03"/>
</dbReference>
<feature type="domain" description="Plectin/eS10 N-terminal" evidence="7">
    <location>
        <begin position="5"/>
        <end position="100"/>
    </location>
</feature>
<accession>A0A7G2C607</accession>
<dbReference type="GO" id="GO:0003723">
    <property type="term" value="F:RNA binding"/>
    <property type="evidence" value="ECO:0007669"/>
    <property type="project" value="TreeGrafter"/>
</dbReference>
<keyword evidence="10" id="KW-1185">Reference proteome</keyword>
<name>A0A7G2C607_9TRYP</name>
<dbReference type="Gene3D" id="1.10.10.10">
    <property type="entry name" value="Winged helix-like DNA-binding domain superfamily/Winged helix DNA-binding domain"/>
    <property type="match status" value="1"/>
</dbReference>
<dbReference type="OrthoDB" id="265263at2759"/>